<keyword evidence="3" id="KW-0202">Cytokine</keyword>
<feature type="disulfide bond" evidence="6">
    <location>
        <begin position="54"/>
        <end position="146"/>
    </location>
</feature>
<feature type="disulfide bond" evidence="6">
    <location>
        <begin position="100"/>
        <end position="152"/>
    </location>
</feature>
<keyword evidence="5" id="KW-0732">Signal</keyword>
<evidence type="ECO:0000256" key="1">
    <source>
        <dbReference type="ARBA" id="ARBA00004613"/>
    </source>
</evidence>
<sequence>METLTHFPRAPSRPQQVILSVQTTMKISPILLVSTLLVSLWGSVLCRKLHLGTCSLTVHTHELRHHFQQIRHSMLTEDSHKGVRLLKVNIMKNLQATESCCFLRQVLRFYIEKVFSSYTSSQSLHRRTTSVLANSFHSITKELKLCHAQRHCQCSQETNLKFDAIQTNYDKASMGAASVKAIGELDSVLEWLESFHSN</sequence>
<dbReference type="EMBL" id="JAICCE010000024">
    <property type="protein sequence ID" value="KAG9260527.1"/>
    <property type="molecule type" value="Genomic_DNA"/>
</dbReference>
<dbReference type="Gene3D" id="1.20.1250.10">
    <property type="match status" value="1"/>
</dbReference>
<evidence type="ECO:0000256" key="2">
    <source>
        <dbReference type="ARBA" id="ARBA00008813"/>
    </source>
</evidence>
<comment type="subcellular location">
    <subcellularLocation>
        <location evidence="1">Secreted</location>
    </subcellularLocation>
</comment>
<evidence type="ECO:0000313" key="7">
    <source>
        <dbReference type="EMBL" id="KAG9260527.1"/>
    </source>
</evidence>
<dbReference type="PRINTS" id="PR01937">
    <property type="entry name" value="INTRLEUKIN24"/>
</dbReference>
<dbReference type="PANTHER" id="PTHR48482:SF3">
    <property type="entry name" value="INTERLEUKIN-19"/>
    <property type="match status" value="1"/>
</dbReference>
<dbReference type="SUPFAM" id="SSF47266">
    <property type="entry name" value="4-helical cytokines"/>
    <property type="match status" value="1"/>
</dbReference>
<keyword evidence="4" id="KW-0964">Secreted</keyword>
<evidence type="ECO:0000313" key="8">
    <source>
        <dbReference type="Proteomes" id="UP000752171"/>
    </source>
</evidence>
<reference evidence="7 8" key="1">
    <citation type="submission" date="2021-07" db="EMBL/GenBank/DDBJ databases">
        <authorList>
            <person name="Imarazene B."/>
            <person name="Zahm M."/>
            <person name="Klopp C."/>
            <person name="Cabau C."/>
            <person name="Beille S."/>
            <person name="Jouanno E."/>
            <person name="Castinel A."/>
            <person name="Lluch J."/>
            <person name="Gil L."/>
            <person name="Kuchtly C."/>
            <person name="Lopez Roques C."/>
            <person name="Donnadieu C."/>
            <person name="Parrinello H."/>
            <person name="Journot L."/>
            <person name="Du K."/>
            <person name="Schartl M."/>
            <person name="Retaux S."/>
            <person name="Guiguen Y."/>
        </authorList>
    </citation>
    <scope>NUCLEOTIDE SEQUENCE [LARGE SCALE GENOMIC DNA]</scope>
    <source>
        <strain evidence="7">Pach_M1</strain>
        <tissue evidence="7">Testis</tissue>
    </source>
</reference>
<accession>A0A8T2KPB1</accession>
<dbReference type="GO" id="GO:0005615">
    <property type="term" value="C:extracellular space"/>
    <property type="evidence" value="ECO:0007669"/>
    <property type="project" value="UniProtKB-KW"/>
</dbReference>
<dbReference type="InterPro" id="IPR020444">
    <property type="entry name" value="IL-24"/>
</dbReference>
<gene>
    <name evidence="7" type="primary">IL20</name>
    <name evidence="7" type="ORF">AMEX_G26796</name>
</gene>
<organism evidence="7 8">
    <name type="scientific">Astyanax mexicanus</name>
    <name type="common">Blind cave fish</name>
    <name type="synonym">Astyanax fasciatus mexicanus</name>
    <dbReference type="NCBI Taxonomy" id="7994"/>
    <lineage>
        <taxon>Eukaryota</taxon>
        <taxon>Metazoa</taxon>
        <taxon>Chordata</taxon>
        <taxon>Craniata</taxon>
        <taxon>Vertebrata</taxon>
        <taxon>Euteleostomi</taxon>
        <taxon>Actinopterygii</taxon>
        <taxon>Neopterygii</taxon>
        <taxon>Teleostei</taxon>
        <taxon>Ostariophysi</taxon>
        <taxon>Characiformes</taxon>
        <taxon>Characoidei</taxon>
        <taxon>Acestrorhamphidae</taxon>
        <taxon>Acestrorhamphinae</taxon>
        <taxon>Astyanax</taxon>
    </lineage>
</organism>
<comment type="caution">
    <text evidence="7">The sequence shown here is derived from an EMBL/GenBank/DDBJ whole genome shotgun (WGS) entry which is preliminary data.</text>
</comment>
<dbReference type="InterPro" id="IPR009079">
    <property type="entry name" value="4_helix_cytokine-like_core"/>
</dbReference>
<dbReference type="AlphaFoldDB" id="A0A8T2KPB1"/>
<dbReference type="GO" id="GO:0005125">
    <property type="term" value="F:cytokine activity"/>
    <property type="evidence" value="ECO:0007669"/>
    <property type="project" value="UniProtKB-KW"/>
</dbReference>
<feature type="disulfide bond" evidence="6">
    <location>
        <begin position="101"/>
        <end position="154"/>
    </location>
</feature>
<evidence type="ECO:0000256" key="3">
    <source>
        <dbReference type="ARBA" id="ARBA00022514"/>
    </source>
</evidence>
<name>A0A8T2KPB1_ASTMX</name>
<keyword evidence="6" id="KW-1015">Disulfide bond</keyword>
<dbReference type="PANTHER" id="PTHR48482">
    <property type="entry name" value="INTERLEUKIN-19-RELATED"/>
    <property type="match status" value="1"/>
</dbReference>
<protein>
    <submittedName>
        <fullName evidence="7">Interleukin-20-like</fullName>
    </submittedName>
</protein>
<dbReference type="Proteomes" id="UP000752171">
    <property type="component" value="Unassembled WGS sequence"/>
</dbReference>
<evidence type="ECO:0000256" key="6">
    <source>
        <dbReference type="PIRSR" id="PIRSR620443-51"/>
    </source>
</evidence>
<evidence type="ECO:0000256" key="5">
    <source>
        <dbReference type="ARBA" id="ARBA00022729"/>
    </source>
</evidence>
<comment type="similarity">
    <text evidence="2">Belongs to the IL-10 family.</text>
</comment>
<dbReference type="InterPro" id="IPR020443">
    <property type="entry name" value="IL-10/19/20/24/26"/>
</dbReference>
<evidence type="ECO:0000256" key="4">
    <source>
        <dbReference type="ARBA" id="ARBA00022525"/>
    </source>
</evidence>
<proteinExistence type="inferred from homology"/>